<accession>A0ABQ9HC83</accession>
<evidence type="ECO:0000313" key="2">
    <source>
        <dbReference type="Proteomes" id="UP001159363"/>
    </source>
</evidence>
<comment type="caution">
    <text evidence="1">The sequence shown here is derived from an EMBL/GenBank/DDBJ whole genome shotgun (WGS) entry which is preliminary data.</text>
</comment>
<name>A0ABQ9HC83_9NEOP</name>
<sequence>MKLRKRVGRLETAYLRCDGLRLTEHHHPTFTRRAFSSASVGAAGRGIPRRLGLSSPPSPLACKIKFHHRPLYDCQRQTLALLVIIELCACGKHAGRCGWSASFLGDLPFPPPFHHTAAPYSPRFTFIGSQDLVCGHQTASHLLSAGTLLTCRNCEPDPWPGQSSQATCKGGEGRGATGRQIRAADAGRVGRSLTPDATRRGPGQADAAGGLSGAYLRRGYRKRGISCRGTKCSRHLSVPISYTPPRLASDTHVIGLPTRGERLRFATLEAGAAGFYVTWQITNPVVIRGIKTKRNLAAPCGRKVVWWCKVIFGNINASLWRDPINIEVGFVLSVGQTLHTGGDVEGVVCAVMVLCGERRHSSEQETGIRDFEPGEQDSGLRHTGNAPFLDSRQHALTSLPPVHKMFADDDGTRMMKRCDNGLAHSVYARRHDTKDGKRDLRGVVESVCVECILARNLCEVDELQNNGRRLQILMSIQLLLQIQANLIKGTKQEGKMTTKRILMKMNMKAVDYDGDYLDTLTHPCNTFAATNGMKKAEDAEIIGYLFP</sequence>
<reference evidence="1 2" key="1">
    <citation type="submission" date="2023-02" db="EMBL/GenBank/DDBJ databases">
        <title>LHISI_Scaffold_Assembly.</title>
        <authorList>
            <person name="Stuart O.P."/>
            <person name="Cleave R."/>
            <person name="Magrath M.J.L."/>
            <person name="Mikheyev A.S."/>
        </authorList>
    </citation>
    <scope>NUCLEOTIDE SEQUENCE [LARGE SCALE GENOMIC DNA]</scope>
    <source>
        <strain evidence="1">Daus_M_001</strain>
        <tissue evidence="1">Leg muscle</tissue>
    </source>
</reference>
<dbReference type="EMBL" id="JARBHB010000006">
    <property type="protein sequence ID" value="KAJ8881879.1"/>
    <property type="molecule type" value="Genomic_DNA"/>
</dbReference>
<proteinExistence type="predicted"/>
<keyword evidence="2" id="KW-1185">Reference proteome</keyword>
<dbReference type="Proteomes" id="UP001159363">
    <property type="component" value="Chromosome 5"/>
</dbReference>
<evidence type="ECO:0000313" key="1">
    <source>
        <dbReference type="EMBL" id="KAJ8881879.1"/>
    </source>
</evidence>
<organism evidence="1 2">
    <name type="scientific">Dryococelus australis</name>
    <dbReference type="NCBI Taxonomy" id="614101"/>
    <lineage>
        <taxon>Eukaryota</taxon>
        <taxon>Metazoa</taxon>
        <taxon>Ecdysozoa</taxon>
        <taxon>Arthropoda</taxon>
        <taxon>Hexapoda</taxon>
        <taxon>Insecta</taxon>
        <taxon>Pterygota</taxon>
        <taxon>Neoptera</taxon>
        <taxon>Polyneoptera</taxon>
        <taxon>Phasmatodea</taxon>
        <taxon>Verophasmatodea</taxon>
        <taxon>Anareolatae</taxon>
        <taxon>Phasmatidae</taxon>
        <taxon>Eurycanthinae</taxon>
        <taxon>Dryococelus</taxon>
    </lineage>
</organism>
<protein>
    <submittedName>
        <fullName evidence="1">Uncharacterized protein</fullName>
    </submittedName>
</protein>
<gene>
    <name evidence="1" type="ORF">PR048_018365</name>
</gene>